<dbReference type="GO" id="GO:0003677">
    <property type="term" value="F:DNA binding"/>
    <property type="evidence" value="ECO:0007669"/>
    <property type="project" value="InterPro"/>
</dbReference>
<dbReference type="GO" id="GO:0043448">
    <property type="term" value="P:alkane catabolic process"/>
    <property type="evidence" value="ECO:0007669"/>
    <property type="project" value="TreeGrafter"/>
</dbReference>
<dbReference type="SUPFAM" id="SSF88659">
    <property type="entry name" value="Sigma3 and sigma4 domains of RNA polymerase sigma factors"/>
    <property type="match status" value="1"/>
</dbReference>
<feature type="signal peptide" evidence="1">
    <location>
        <begin position="1"/>
        <end position="25"/>
    </location>
</feature>
<dbReference type="Pfam" id="PF03640">
    <property type="entry name" value="Lipoprotein_15"/>
    <property type="match status" value="2"/>
</dbReference>
<feature type="domain" description="RNA polymerase sigma factor 70 region 4 type 2" evidence="2">
    <location>
        <begin position="233"/>
        <end position="285"/>
    </location>
</feature>
<accession>A0A017HL70</accession>
<dbReference type="GO" id="GO:0016987">
    <property type="term" value="F:sigma factor activity"/>
    <property type="evidence" value="ECO:0007669"/>
    <property type="project" value="InterPro"/>
</dbReference>
<dbReference type="Gene3D" id="1.10.10.10">
    <property type="entry name" value="Winged helix-like DNA-binding domain superfamily/Winged helix DNA-binding domain"/>
    <property type="match status" value="1"/>
</dbReference>
<reference evidence="4 5" key="1">
    <citation type="submission" date="2013-02" db="EMBL/GenBank/DDBJ databases">
        <authorList>
            <person name="Fiebig A."/>
            <person name="Goeker M."/>
            <person name="Klenk H.-P.P."/>
        </authorList>
    </citation>
    <scope>NUCLEOTIDE SEQUENCE [LARGE SCALE GENOMIC DNA]</scope>
    <source>
        <strain evidence="4 5">DSM 19309</strain>
    </source>
</reference>
<evidence type="ECO:0000313" key="4">
    <source>
        <dbReference type="EMBL" id="EYD75040.1"/>
    </source>
</evidence>
<name>A0A017HL70_9RHOB</name>
<dbReference type="AlphaFoldDB" id="A0A017HL70"/>
<evidence type="ECO:0000313" key="5">
    <source>
        <dbReference type="Proteomes" id="UP000019666"/>
    </source>
</evidence>
<evidence type="ECO:0000259" key="2">
    <source>
        <dbReference type="Pfam" id="PF08281"/>
    </source>
</evidence>
<dbReference type="Proteomes" id="UP000019666">
    <property type="component" value="Unassembled WGS sequence"/>
</dbReference>
<dbReference type="RefSeq" id="WP_082483508.1">
    <property type="nucleotide sequence ID" value="NZ_KK088564.1"/>
</dbReference>
<evidence type="ECO:0000259" key="3">
    <source>
        <dbReference type="Pfam" id="PF22029"/>
    </source>
</evidence>
<gene>
    <name evidence="4" type="ORF">Rumeso_03368</name>
</gene>
<dbReference type="Pfam" id="PF22029">
    <property type="entry name" value="PhyR_sigma2"/>
    <property type="match status" value="1"/>
</dbReference>
<keyword evidence="1" id="KW-0732">Signal</keyword>
<sequence length="304" mass="32859">MTIPHLARLPALAATLVLAGSAAWADTGIKTGDSSLGPVLTDGNGMTLYVFDRDEDGLPACYDQCAANWPPLVAAEGAAAEGEYGLVQRTDGTMQWTYDGKPLYLWINDKAPGDVTGDGVNGVWHVANPTDADEMTVLDEIEACIPALRRYAHALVRNRDAADDLVQDCLERAVAGRARWRGDGPVRAWLFRILLNRFRDGHRGADALRHLVVVDRPREPSGSGGQDERLALREVEEALKRLPSDQRTALLLVALEGMTIEEAAQVLGIPEGTLASRIARARVALRELTGRDGGTPRGRRELAG</sequence>
<comment type="caution">
    <text evidence="4">The sequence shown here is derived from an EMBL/GenBank/DDBJ whole genome shotgun (WGS) entry which is preliminary data.</text>
</comment>
<keyword evidence="5" id="KW-1185">Reference proteome</keyword>
<dbReference type="PANTHER" id="PTHR39335:SF1">
    <property type="entry name" value="BLL4220 PROTEIN"/>
    <property type="match status" value="1"/>
</dbReference>
<evidence type="ECO:0000256" key="1">
    <source>
        <dbReference type="SAM" id="SignalP"/>
    </source>
</evidence>
<evidence type="ECO:0008006" key="6">
    <source>
        <dbReference type="Google" id="ProtNLM"/>
    </source>
</evidence>
<dbReference type="InterPro" id="IPR036388">
    <property type="entry name" value="WH-like_DNA-bd_sf"/>
</dbReference>
<dbReference type="InterPro" id="IPR053866">
    <property type="entry name" value="PhyR_sigma2"/>
</dbReference>
<dbReference type="InterPro" id="IPR013324">
    <property type="entry name" value="RNA_pol_sigma_r3/r4-like"/>
</dbReference>
<dbReference type="InterPro" id="IPR005297">
    <property type="entry name" value="Lipoprotein_repeat"/>
</dbReference>
<dbReference type="STRING" id="442562.Rumeso_03368"/>
<proteinExistence type="predicted"/>
<dbReference type="Gene3D" id="1.10.1740.10">
    <property type="match status" value="1"/>
</dbReference>
<dbReference type="PATRIC" id="fig|442562.3.peg.3314"/>
<dbReference type="Pfam" id="PF08281">
    <property type="entry name" value="Sigma70_r4_2"/>
    <property type="match status" value="1"/>
</dbReference>
<dbReference type="OrthoDB" id="9800666at2"/>
<dbReference type="InterPro" id="IPR013249">
    <property type="entry name" value="RNA_pol_sigma70_r4_t2"/>
</dbReference>
<dbReference type="HOGENOM" id="CLU_914941_0_0_5"/>
<dbReference type="InterPro" id="IPR014284">
    <property type="entry name" value="RNA_pol_sigma-70_dom"/>
</dbReference>
<dbReference type="InterPro" id="IPR013325">
    <property type="entry name" value="RNA_pol_sigma_r2"/>
</dbReference>
<protein>
    <recommendedName>
        <fullName evidence="6">RNA polymerase sigma-70 factor, ECF subfamily</fullName>
    </recommendedName>
</protein>
<dbReference type="SUPFAM" id="SSF88946">
    <property type="entry name" value="Sigma2 domain of RNA polymerase sigma factors"/>
    <property type="match status" value="1"/>
</dbReference>
<dbReference type="PANTHER" id="PTHR39335">
    <property type="entry name" value="BLL4220 PROTEIN"/>
    <property type="match status" value="1"/>
</dbReference>
<dbReference type="EMBL" id="AOSK01000094">
    <property type="protein sequence ID" value="EYD75040.1"/>
    <property type="molecule type" value="Genomic_DNA"/>
</dbReference>
<dbReference type="CDD" id="cd06171">
    <property type="entry name" value="Sigma70_r4"/>
    <property type="match status" value="1"/>
</dbReference>
<feature type="chain" id="PRO_5001492940" description="RNA polymerase sigma-70 factor, ECF subfamily" evidence="1">
    <location>
        <begin position="26"/>
        <end position="304"/>
    </location>
</feature>
<feature type="domain" description="PhyR sigma2" evidence="3">
    <location>
        <begin position="141"/>
        <end position="194"/>
    </location>
</feature>
<organism evidence="4 5">
    <name type="scientific">Rubellimicrobium mesophilum DSM 19309</name>
    <dbReference type="NCBI Taxonomy" id="442562"/>
    <lineage>
        <taxon>Bacteria</taxon>
        <taxon>Pseudomonadati</taxon>
        <taxon>Pseudomonadota</taxon>
        <taxon>Alphaproteobacteria</taxon>
        <taxon>Rhodobacterales</taxon>
        <taxon>Roseobacteraceae</taxon>
        <taxon>Rubellimicrobium</taxon>
    </lineage>
</organism>
<dbReference type="NCBIfam" id="TIGR02937">
    <property type="entry name" value="sigma70-ECF"/>
    <property type="match status" value="1"/>
</dbReference>
<dbReference type="GO" id="GO:0006352">
    <property type="term" value="P:DNA-templated transcription initiation"/>
    <property type="evidence" value="ECO:0007669"/>
    <property type="project" value="InterPro"/>
</dbReference>